<dbReference type="Pfam" id="PF06243">
    <property type="entry name" value="PaaB"/>
    <property type="match status" value="2"/>
</dbReference>
<dbReference type="Gene3D" id="3.10.20.520">
    <property type="entry name" value="Phenylacetic acid degradation B"/>
    <property type="match status" value="2"/>
</dbReference>
<dbReference type="Proteomes" id="UP000187181">
    <property type="component" value="Unassembled WGS sequence"/>
</dbReference>
<dbReference type="InterPro" id="IPR038693">
    <property type="entry name" value="PaaB_sf"/>
</dbReference>
<reference evidence="2" key="1">
    <citation type="submission" date="2017-01" db="EMBL/GenBank/DDBJ databases">
        <authorList>
            <person name="Varghese N."/>
            <person name="Submissions S."/>
        </authorList>
    </citation>
    <scope>NUCLEOTIDE SEQUENCE [LARGE SCALE GENOMIC DNA]</scope>
    <source>
        <strain evidence="2">LP100</strain>
    </source>
</reference>
<gene>
    <name evidence="1" type="ORF">SAMN05444128_1661</name>
</gene>
<accession>A0A1R3X575</accession>
<organism evidence="1 2">
    <name type="scientific">Pontibacter indicus</name>
    <dbReference type="NCBI Taxonomy" id="1317125"/>
    <lineage>
        <taxon>Bacteria</taxon>
        <taxon>Pseudomonadati</taxon>
        <taxon>Bacteroidota</taxon>
        <taxon>Cytophagia</taxon>
        <taxon>Cytophagales</taxon>
        <taxon>Hymenobacteraceae</taxon>
        <taxon>Pontibacter</taxon>
    </lineage>
</organism>
<keyword evidence="2" id="KW-1185">Reference proteome</keyword>
<sequence>MKVIYLQQLLTQLKLLTNITMLKSLDPRVTRLNLPEGEMPPAEPKQELDQFETYEAFHQKKEGTAHTYVGPVHAPNEDVAFLFAKEQYSRRFPCVGLWIVRTENIMVTPYAGDQENVYDLMRLEEPAERSEQPEPYEIFHLKKRGKAHTHTGRVMATSYQEALHEARTQFGEKGPIVNVWVVKSKHVLQSAEEDKDMWTTIPEKKYREAIAYKVMDKITKYKEENKTTA</sequence>
<proteinExistence type="predicted"/>
<name>A0A1R3X575_9BACT</name>
<evidence type="ECO:0000313" key="1">
    <source>
        <dbReference type="EMBL" id="SIT86097.1"/>
    </source>
</evidence>
<dbReference type="InterPro" id="IPR009359">
    <property type="entry name" value="PaaB"/>
</dbReference>
<dbReference type="AlphaFoldDB" id="A0A1R3X575"/>
<dbReference type="EMBL" id="FTPP01000001">
    <property type="protein sequence ID" value="SIT86097.1"/>
    <property type="molecule type" value="Genomic_DNA"/>
</dbReference>
<protein>
    <submittedName>
        <fullName evidence="1">Ring-1,2-phenylacetyl-CoA epoxidase subunit PaaB</fullName>
    </submittedName>
</protein>
<dbReference type="STRING" id="1317125.SAMN05444128_1661"/>
<evidence type="ECO:0000313" key="2">
    <source>
        <dbReference type="Proteomes" id="UP000187181"/>
    </source>
</evidence>